<reference evidence="3 4" key="1">
    <citation type="submission" date="2019-03" db="EMBL/GenBank/DDBJ databases">
        <title>Genomic Encyclopedia of Type Strains, Phase IV (KMG-IV): sequencing the most valuable type-strain genomes for metagenomic binning, comparative biology and taxonomic classification.</title>
        <authorList>
            <person name="Goeker M."/>
        </authorList>
    </citation>
    <scope>NUCLEOTIDE SEQUENCE [LARGE SCALE GENOMIC DNA]</scope>
    <source>
        <strain evidence="3 4">DSM 24984</strain>
    </source>
</reference>
<evidence type="ECO:0008006" key="5">
    <source>
        <dbReference type="Google" id="ProtNLM"/>
    </source>
</evidence>
<dbReference type="InterPro" id="IPR016924">
    <property type="entry name" value="UCP029543"/>
</dbReference>
<dbReference type="AlphaFoldDB" id="A0A4R1KBN1"/>
<proteinExistence type="predicted"/>
<sequence>MEFMRKQRTAVCLLLIFSMMFLAGPVQTAAHAAMISPQTVIDTAKAAEAKEQINTFLAREDVQKSLTAMGISPDEAKARAAGLSDSEAVAFADQMENAPAGGSAGMLIGAVLFVFVLLLITDILGFTKVFKFTRSLR</sequence>
<feature type="transmembrane region" description="Helical" evidence="1">
    <location>
        <begin position="104"/>
        <end position="127"/>
    </location>
</feature>
<dbReference type="RefSeq" id="WP_207891225.1">
    <property type="nucleotide sequence ID" value="NZ_SMGG01000003.1"/>
</dbReference>
<evidence type="ECO:0000313" key="3">
    <source>
        <dbReference type="EMBL" id="TCK61892.1"/>
    </source>
</evidence>
<accession>A0A4R1KBN1</accession>
<keyword evidence="2" id="KW-0732">Signal</keyword>
<feature type="signal peptide" evidence="2">
    <location>
        <begin position="1"/>
        <end position="23"/>
    </location>
</feature>
<evidence type="ECO:0000313" key="4">
    <source>
        <dbReference type="Proteomes" id="UP000294614"/>
    </source>
</evidence>
<dbReference type="InterPro" id="IPR046735">
    <property type="entry name" value="PA2779-like"/>
</dbReference>
<dbReference type="Proteomes" id="UP000294614">
    <property type="component" value="Unassembled WGS sequence"/>
</dbReference>
<evidence type="ECO:0000256" key="1">
    <source>
        <dbReference type="SAM" id="Phobius"/>
    </source>
</evidence>
<comment type="caution">
    <text evidence="3">The sequence shown here is derived from an EMBL/GenBank/DDBJ whole genome shotgun (WGS) entry which is preliminary data.</text>
</comment>
<dbReference type="EMBL" id="SMGG01000003">
    <property type="protein sequence ID" value="TCK61892.1"/>
    <property type="molecule type" value="Genomic_DNA"/>
</dbReference>
<name>A0A4R1KBN1_9BACT</name>
<keyword evidence="4" id="KW-1185">Reference proteome</keyword>
<evidence type="ECO:0000256" key="2">
    <source>
        <dbReference type="SAM" id="SignalP"/>
    </source>
</evidence>
<dbReference type="NCBIfam" id="NF033919">
    <property type="entry name" value="PA2779_fam"/>
    <property type="match status" value="1"/>
</dbReference>
<keyword evidence="1" id="KW-0472">Membrane</keyword>
<protein>
    <recommendedName>
        <fullName evidence="5">PA2779 family protein</fullName>
    </recommendedName>
</protein>
<feature type="chain" id="PRO_5020745481" description="PA2779 family protein" evidence="2">
    <location>
        <begin position="24"/>
        <end position="137"/>
    </location>
</feature>
<keyword evidence="1" id="KW-1133">Transmembrane helix</keyword>
<dbReference type="Pfam" id="PF20332">
    <property type="entry name" value="DUF6627"/>
    <property type="match status" value="1"/>
</dbReference>
<keyword evidence="1" id="KW-0812">Transmembrane</keyword>
<dbReference type="PIRSF" id="PIRSF029543">
    <property type="entry name" value="UCP029543"/>
    <property type="match status" value="1"/>
</dbReference>
<gene>
    <name evidence="3" type="ORF">C8D98_0398</name>
</gene>
<organism evidence="3 4">
    <name type="scientific">Seleniivibrio woodruffii</name>
    <dbReference type="NCBI Taxonomy" id="1078050"/>
    <lineage>
        <taxon>Bacteria</taxon>
        <taxon>Pseudomonadati</taxon>
        <taxon>Deferribacterota</taxon>
        <taxon>Deferribacteres</taxon>
        <taxon>Deferribacterales</taxon>
        <taxon>Geovibrionaceae</taxon>
        <taxon>Seleniivibrio</taxon>
    </lineage>
</organism>